<feature type="transmembrane region" description="Helical" evidence="5">
    <location>
        <begin position="104"/>
        <end position="123"/>
    </location>
</feature>
<dbReference type="EMBL" id="WTXG01000015">
    <property type="protein sequence ID" value="KAI0301206.1"/>
    <property type="molecule type" value="Genomic_DNA"/>
</dbReference>
<dbReference type="Proteomes" id="UP001203297">
    <property type="component" value="Unassembled WGS sequence"/>
</dbReference>
<dbReference type="PANTHER" id="PTHR23502:SF7">
    <property type="entry name" value="DRUG_PROTON ANTIPORTER YHK8-RELATED"/>
    <property type="match status" value="1"/>
</dbReference>
<feature type="signal peptide" evidence="6">
    <location>
        <begin position="1"/>
        <end position="23"/>
    </location>
</feature>
<feature type="transmembrane region" description="Helical" evidence="5">
    <location>
        <begin position="308"/>
        <end position="327"/>
    </location>
</feature>
<dbReference type="Pfam" id="PF07690">
    <property type="entry name" value="MFS_1"/>
    <property type="match status" value="1"/>
</dbReference>
<comment type="caution">
    <text evidence="8">The sequence shown here is derived from an EMBL/GenBank/DDBJ whole genome shotgun (WGS) entry which is preliminary data.</text>
</comment>
<evidence type="ECO:0000256" key="1">
    <source>
        <dbReference type="ARBA" id="ARBA00004141"/>
    </source>
</evidence>
<evidence type="ECO:0000256" key="6">
    <source>
        <dbReference type="SAM" id="SignalP"/>
    </source>
</evidence>
<comment type="subcellular location">
    <subcellularLocation>
        <location evidence="1">Membrane</location>
        <topology evidence="1">Multi-pass membrane protein</topology>
    </subcellularLocation>
</comment>
<keyword evidence="4 5" id="KW-0472">Membrane</keyword>
<keyword evidence="9" id="KW-1185">Reference proteome</keyword>
<evidence type="ECO:0000256" key="2">
    <source>
        <dbReference type="ARBA" id="ARBA00022692"/>
    </source>
</evidence>
<evidence type="ECO:0000313" key="8">
    <source>
        <dbReference type="EMBL" id="KAI0301206.1"/>
    </source>
</evidence>
<sequence length="474" mass="52722">MAFLEYPLSLVLTCFFDVPCTDTEPEDDPQELPLFRRWLAVATISGSALCVTCASAAAFTIEGVSQQFHVGKEVAILGVSLYVLGLGTGPLFSGPLSEVYGRNIIYRVSFTFFFVFAFPVAFAPNIAIFLLFRFVTGLCGAAFLSVAGGSISDMFSNAKVGTPMAVYTMTPFFGPEVGPLLGGFINQNTTWRWTYYLFIIWSFFQLVALFLFVPETYSPVILKQKARRLRNATGDRNYYSPLEKENINLTRSILLSCYKPLQLLISDRMILLIDIWNALVLGIQYLAFEAFPIIFIEKHGFNLQMTGMTFLGIGIGLLLGLATMPYWNRRYQRIYEKNGDPPPEFRLVMGQVGGILVSVSLYWLAFTTYEHVHWIAPIIASVPFGTGTYFVFTSSYTYIVVAYRPIAASAMASNSAMRSSFAAAFPLFANQMYHNLGTVGATALLAGLATVMAPLPFVFYYIGARLRERSKFAV</sequence>
<feature type="transmembrane region" description="Helical" evidence="5">
    <location>
        <begin position="269"/>
        <end position="288"/>
    </location>
</feature>
<feature type="transmembrane region" description="Helical" evidence="5">
    <location>
        <begin position="347"/>
        <end position="366"/>
    </location>
</feature>
<feature type="transmembrane region" description="Helical" evidence="5">
    <location>
        <begin position="38"/>
        <end position="61"/>
    </location>
</feature>
<protein>
    <submittedName>
        <fullName evidence="8">MFS general substrate transporter</fullName>
    </submittedName>
</protein>
<evidence type="ECO:0000259" key="7">
    <source>
        <dbReference type="PROSITE" id="PS50850"/>
    </source>
</evidence>
<feature type="transmembrane region" description="Helical" evidence="5">
    <location>
        <begin position="439"/>
        <end position="462"/>
    </location>
</feature>
<evidence type="ECO:0000313" key="9">
    <source>
        <dbReference type="Proteomes" id="UP001203297"/>
    </source>
</evidence>
<evidence type="ECO:0000256" key="3">
    <source>
        <dbReference type="ARBA" id="ARBA00022989"/>
    </source>
</evidence>
<dbReference type="SUPFAM" id="SSF103473">
    <property type="entry name" value="MFS general substrate transporter"/>
    <property type="match status" value="1"/>
</dbReference>
<dbReference type="GO" id="GO:0022857">
    <property type="term" value="F:transmembrane transporter activity"/>
    <property type="evidence" value="ECO:0007669"/>
    <property type="project" value="InterPro"/>
</dbReference>
<feature type="transmembrane region" description="Helical" evidence="5">
    <location>
        <begin position="73"/>
        <end position="92"/>
    </location>
</feature>
<feature type="transmembrane region" description="Helical" evidence="5">
    <location>
        <begin position="378"/>
        <end position="403"/>
    </location>
</feature>
<dbReference type="InterPro" id="IPR011701">
    <property type="entry name" value="MFS"/>
</dbReference>
<name>A0AAD4QNN6_9AGAM</name>
<organism evidence="8 9">
    <name type="scientific">Multifurca ochricompacta</name>
    <dbReference type="NCBI Taxonomy" id="376703"/>
    <lineage>
        <taxon>Eukaryota</taxon>
        <taxon>Fungi</taxon>
        <taxon>Dikarya</taxon>
        <taxon>Basidiomycota</taxon>
        <taxon>Agaricomycotina</taxon>
        <taxon>Agaricomycetes</taxon>
        <taxon>Russulales</taxon>
        <taxon>Russulaceae</taxon>
        <taxon>Multifurca</taxon>
    </lineage>
</organism>
<dbReference type="CDD" id="cd17323">
    <property type="entry name" value="MFS_Tpo1_MDR_like"/>
    <property type="match status" value="1"/>
</dbReference>
<dbReference type="PANTHER" id="PTHR23502">
    <property type="entry name" value="MAJOR FACILITATOR SUPERFAMILY"/>
    <property type="match status" value="1"/>
</dbReference>
<feature type="domain" description="Major facilitator superfamily (MFS) profile" evidence="7">
    <location>
        <begin position="39"/>
        <end position="474"/>
    </location>
</feature>
<dbReference type="InterPro" id="IPR020846">
    <property type="entry name" value="MFS_dom"/>
</dbReference>
<keyword evidence="6" id="KW-0732">Signal</keyword>
<feature type="chain" id="PRO_5042125578" evidence="6">
    <location>
        <begin position="24"/>
        <end position="474"/>
    </location>
</feature>
<dbReference type="GO" id="GO:0005886">
    <property type="term" value="C:plasma membrane"/>
    <property type="evidence" value="ECO:0007669"/>
    <property type="project" value="TreeGrafter"/>
</dbReference>
<dbReference type="FunFam" id="1.20.1250.20:FF:000082">
    <property type="entry name" value="MFS multidrug transporter, putative"/>
    <property type="match status" value="1"/>
</dbReference>
<gene>
    <name evidence="8" type="ORF">B0F90DRAFT_1911938</name>
</gene>
<evidence type="ECO:0000256" key="4">
    <source>
        <dbReference type="ARBA" id="ARBA00023136"/>
    </source>
</evidence>
<dbReference type="InterPro" id="IPR036259">
    <property type="entry name" value="MFS_trans_sf"/>
</dbReference>
<dbReference type="AlphaFoldDB" id="A0AAD4QNN6"/>
<evidence type="ECO:0000256" key="5">
    <source>
        <dbReference type="SAM" id="Phobius"/>
    </source>
</evidence>
<proteinExistence type="predicted"/>
<keyword evidence="3 5" id="KW-1133">Transmembrane helix</keyword>
<dbReference type="PROSITE" id="PS50850">
    <property type="entry name" value="MFS"/>
    <property type="match status" value="1"/>
</dbReference>
<dbReference type="Gene3D" id="1.20.1250.20">
    <property type="entry name" value="MFS general substrate transporter like domains"/>
    <property type="match status" value="1"/>
</dbReference>
<feature type="transmembrane region" description="Helical" evidence="5">
    <location>
        <begin position="193"/>
        <end position="213"/>
    </location>
</feature>
<accession>A0AAD4QNN6</accession>
<keyword evidence="2 5" id="KW-0812">Transmembrane</keyword>
<feature type="transmembrane region" description="Helical" evidence="5">
    <location>
        <begin position="130"/>
        <end position="151"/>
    </location>
</feature>
<reference evidence="8" key="1">
    <citation type="journal article" date="2022" name="New Phytol.">
        <title>Evolutionary transition to the ectomycorrhizal habit in the genomes of a hyperdiverse lineage of mushroom-forming fungi.</title>
        <authorList>
            <person name="Looney B."/>
            <person name="Miyauchi S."/>
            <person name="Morin E."/>
            <person name="Drula E."/>
            <person name="Courty P.E."/>
            <person name="Kohler A."/>
            <person name="Kuo A."/>
            <person name="LaButti K."/>
            <person name="Pangilinan J."/>
            <person name="Lipzen A."/>
            <person name="Riley R."/>
            <person name="Andreopoulos W."/>
            <person name="He G."/>
            <person name="Johnson J."/>
            <person name="Nolan M."/>
            <person name="Tritt A."/>
            <person name="Barry K.W."/>
            <person name="Grigoriev I.V."/>
            <person name="Nagy L.G."/>
            <person name="Hibbett D."/>
            <person name="Henrissat B."/>
            <person name="Matheny P.B."/>
            <person name="Labbe J."/>
            <person name="Martin F.M."/>
        </authorList>
    </citation>
    <scope>NUCLEOTIDE SEQUENCE</scope>
    <source>
        <strain evidence="8">BPL690</strain>
    </source>
</reference>